<keyword evidence="1" id="KW-0812">Transmembrane</keyword>
<keyword evidence="1" id="KW-1133">Transmembrane helix</keyword>
<sequence length="52" mass="5259">MLTLFRVFAVVVAIGVVALISIAELPGLLAVLVAASAGVALALIRAGMDRKP</sequence>
<organism evidence="2 3">
    <name type="scientific">Brevundimonas alba</name>
    <dbReference type="NCBI Taxonomy" id="74314"/>
    <lineage>
        <taxon>Bacteria</taxon>
        <taxon>Pseudomonadati</taxon>
        <taxon>Pseudomonadota</taxon>
        <taxon>Alphaproteobacteria</taxon>
        <taxon>Caulobacterales</taxon>
        <taxon>Caulobacteraceae</taxon>
        <taxon>Brevundimonas</taxon>
    </lineage>
</organism>
<comment type="caution">
    <text evidence="2">The sequence shown here is derived from an EMBL/GenBank/DDBJ whole genome shotgun (WGS) entry which is preliminary data.</text>
</comment>
<evidence type="ECO:0000313" key="2">
    <source>
        <dbReference type="EMBL" id="NJC39793.1"/>
    </source>
</evidence>
<feature type="transmembrane region" description="Helical" evidence="1">
    <location>
        <begin position="7"/>
        <end position="23"/>
    </location>
</feature>
<gene>
    <name evidence="2" type="ORF">GGQ87_000051</name>
</gene>
<dbReference type="EMBL" id="JAATJM010000001">
    <property type="protein sequence ID" value="NJC39793.1"/>
    <property type="molecule type" value="Genomic_DNA"/>
</dbReference>
<dbReference type="AlphaFoldDB" id="A0A7X5YHE9"/>
<keyword evidence="1" id="KW-0472">Membrane</keyword>
<feature type="transmembrane region" description="Helical" evidence="1">
    <location>
        <begin position="29"/>
        <end position="48"/>
    </location>
</feature>
<dbReference type="Proteomes" id="UP000587415">
    <property type="component" value="Unassembled WGS sequence"/>
</dbReference>
<evidence type="ECO:0000313" key="3">
    <source>
        <dbReference type="Proteomes" id="UP000587415"/>
    </source>
</evidence>
<evidence type="ECO:0000256" key="1">
    <source>
        <dbReference type="SAM" id="Phobius"/>
    </source>
</evidence>
<reference evidence="2 3" key="1">
    <citation type="submission" date="2020-03" db="EMBL/GenBank/DDBJ databases">
        <title>Genomic Encyclopedia of Type Strains, Phase IV (KMG-IV): sequencing the most valuable type-strain genomes for metagenomic binning, comparative biology and taxonomic classification.</title>
        <authorList>
            <person name="Goeker M."/>
        </authorList>
    </citation>
    <scope>NUCLEOTIDE SEQUENCE [LARGE SCALE GENOMIC DNA]</scope>
    <source>
        <strain evidence="2 3">DSM 4736</strain>
    </source>
</reference>
<name>A0A7X5YHE9_9CAUL</name>
<keyword evidence="3" id="KW-1185">Reference proteome</keyword>
<protein>
    <submittedName>
        <fullName evidence="2">Uncharacterized protein</fullName>
    </submittedName>
</protein>
<accession>A0A7X5YHE9</accession>
<dbReference type="RefSeq" id="WP_168044736.1">
    <property type="nucleotide sequence ID" value="NZ_JAATJM010000001.1"/>
</dbReference>
<proteinExistence type="predicted"/>